<dbReference type="SFLD" id="SFLDF00029">
    <property type="entry name" value="phosphoserine_phosphatase"/>
    <property type="match status" value="1"/>
</dbReference>
<comment type="similarity">
    <text evidence="3">Belongs to the HAD-like hydrolase superfamily. SerB family.</text>
</comment>
<keyword evidence="7" id="KW-0479">Metal-binding</keyword>
<evidence type="ECO:0000256" key="3">
    <source>
        <dbReference type="ARBA" id="ARBA00009184"/>
    </source>
</evidence>
<evidence type="ECO:0000256" key="13">
    <source>
        <dbReference type="ARBA" id="ARBA00048523"/>
    </source>
</evidence>
<evidence type="ECO:0000256" key="5">
    <source>
        <dbReference type="ARBA" id="ARBA00015196"/>
    </source>
</evidence>
<dbReference type="GO" id="GO:0016787">
    <property type="term" value="F:hydrolase activity"/>
    <property type="evidence" value="ECO:0007669"/>
    <property type="project" value="UniProtKB-KW"/>
</dbReference>
<dbReference type="PANTHER" id="PTHR43344">
    <property type="entry name" value="PHOSPHOSERINE PHOSPHATASE"/>
    <property type="match status" value="1"/>
</dbReference>
<organism evidence="14 15">
    <name type="scientific">Endosaccharibacter trunci</name>
    <dbReference type="NCBI Taxonomy" id="2812733"/>
    <lineage>
        <taxon>Bacteria</taxon>
        <taxon>Pseudomonadati</taxon>
        <taxon>Pseudomonadota</taxon>
        <taxon>Alphaproteobacteria</taxon>
        <taxon>Acetobacterales</taxon>
        <taxon>Acetobacteraceae</taxon>
        <taxon>Endosaccharibacter</taxon>
    </lineage>
</organism>
<evidence type="ECO:0000256" key="12">
    <source>
        <dbReference type="ARBA" id="ARBA00048138"/>
    </source>
</evidence>
<keyword evidence="15" id="KW-1185">Reference proteome</keyword>
<dbReference type="RefSeq" id="WP_422863449.1">
    <property type="nucleotide sequence ID" value="NZ_JAMSKV010000004.1"/>
</dbReference>
<evidence type="ECO:0000256" key="9">
    <source>
        <dbReference type="ARBA" id="ARBA00022842"/>
    </source>
</evidence>
<comment type="cofactor">
    <cofactor evidence="1">
        <name>Mg(2+)</name>
        <dbReference type="ChEBI" id="CHEBI:18420"/>
    </cofactor>
</comment>
<dbReference type="NCBIfam" id="TIGR01488">
    <property type="entry name" value="HAD-SF-IB"/>
    <property type="match status" value="1"/>
</dbReference>
<comment type="catalytic activity">
    <reaction evidence="13">
        <text>O-phospho-D-serine + H2O = D-serine + phosphate</text>
        <dbReference type="Rhea" id="RHEA:24873"/>
        <dbReference type="ChEBI" id="CHEBI:15377"/>
        <dbReference type="ChEBI" id="CHEBI:35247"/>
        <dbReference type="ChEBI" id="CHEBI:43474"/>
        <dbReference type="ChEBI" id="CHEBI:58680"/>
        <dbReference type="EC" id="3.1.3.3"/>
    </reaction>
</comment>
<evidence type="ECO:0000256" key="7">
    <source>
        <dbReference type="ARBA" id="ARBA00022723"/>
    </source>
</evidence>
<dbReference type="EC" id="3.1.3.3" evidence="4"/>
<dbReference type="InterPro" id="IPR004469">
    <property type="entry name" value="PSP"/>
</dbReference>
<protein>
    <recommendedName>
        <fullName evidence="5">Phosphoserine phosphatase</fullName>
        <ecNumber evidence="4">3.1.3.3</ecNumber>
    </recommendedName>
    <alternativeName>
        <fullName evidence="11">O-phosphoserine phosphohydrolase</fullName>
    </alternativeName>
</protein>
<dbReference type="SUPFAM" id="SSF56784">
    <property type="entry name" value="HAD-like"/>
    <property type="match status" value="1"/>
</dbReference>
<comment type="pathway">
    <text evidence="2">Amino-acid biosynthesis; L-serine biosynthesis; L-serine from 3-phospho-D-glycerate: step 3/3.</text>
</comment>
<dbReference type="Gene3D" id="3.40.50.1000">
    <property type="entry name" value="HAD superfamily/HAD-like"/>
    <property type="match status" value="1"/>
</dbReference>
<dbReference type="EMBL" id="JAMSKV010000004">
    <property type="protein sequence ID" value="MCQ8277985.1"/>
    <property type="molecule type" value="Genomic_DNA"/>
</dbReference>
<comment type="catalytic activity">
    <reaction evidence="12">
        <text>O-phospho-L-serine + H2O = L-serine + phosphate</text>
        <dbReference type="Rhea" id="RHEA:21208"/>
        <dbReference type="ChEBI" id="CHEBI:15377"/>
        <dbReference type="ChEBI" id="CHEBI:33384"/>
        <dbReference type="ChEBI" id="CHEBI:43474"/>
        <dbReference type="ChEBI" id="CHEBI:57524"/>
        <dbReference type="EC" id="3.1.3.3"/>
    </reaction>
</comment>
<evidence type="ECO:0000256" key="8">
    <source>
        <dbReference type="ARBA" id="ARBA00022801"/>
    </source>
</evidence>
<keyword evidence="10" id="KW-0718">Serine biosynthesis</keyword>
<proteinExistence type="inferred from homology"/>
<evidence type="ECO:0000256" key="4">
    <source>
        <dbReference type="ARBA" id="ARBA00012640"/>
    </source>
</evidence>
<dbReference type="SFLD" id="SFLDG01137">
    <property type="entry name" value="C1.6.1:_Phosphoserine_Phosphat"/>
    <property type="match status" value="1"/>
</dbReference>
<dbReference type="Pfam" id="PF12710">
    <property type="entry name" value="HAD"/>
    <property type="match status" value="1"/>
</dbReference>
<name>A0ABT1W537_9PROT</name>
<evidence type="ECO:0000313" key="14">
    <source>
        <dbReference type="EMBL" id="MCQ8277985.1"/>
    </source>
</evidence>
<comment type="caution">
    <text evidence="14">The sequence shown here is derived from an EMBL/GenBank/DDBJ whole genome shotgun (WGS) entry which is preliminary data.</text>
</comment>
<evidence type="ECO:0000313" key="15">
    <source>
        <dbReference type="Proteomes" id="UP001524587"/>
    </source>
</evidence>
<sequence length="304" mass="32474">MTLPYVLTLVAARDATTLSRSVVEEARALVSGAEPVELSPGEAVDIPCPPLPDPVSGAFSGAEHTLPRIRERFSAQHVDVLLTRSRGRRKGLLVADMDSTIVQNETLDDLAARAGLGERVSAITARSMNGEIAFDRALRERVALLRGLDVSALDETWAETRLAPGARTLVATMRAHNATAALVSGGFTFFTERVAAACGFDSHHANRLLIEESRLTGAVEEPILDRAAKLDTLRALAAERRLQIGATLAVGDGANDLDMLSAAGLGIAFHAKPVVAAQARNRIDHADLRALLFAQGYRAADFRE</sequence>
<evidence type="ECO:0000256" key="11">
    <source>
        <dbReference type="ARBA" id="ARBA00031693"/>
    </source>
</evidence>
<gene>
    <name evidence="14" type="primary">serB</name>
    <name evidence="14" type="ORF">NFI95_05940</name>
</gene>
<dbReference type="InterPro" id="IPR036412">
    <property type="entry name" value="HAD-like_sf"/>
</dbReference>
<evidence type="ECO:0000256" key="2">
    <source>
        <dbReference type="ARBA" id="ARBA00005135"/>
    </source>
</evidence>
<dbReference type="InterPro" id="IPR023214">
    <property type="entry name" value="HAD_sf"/>
</dbReference>
<accession>A0ABT1W537</accession>
<dbReference type="NCBIfam" id="TIGR00338">
    <property type="entry name" value="serB"/>
    <property type="match status" value="1"/>
</dbReference>
<reference evidence="14 15" key="1">
    <citation type="submission" date="2022-06" db="EMBL/GenBank/DDBJ databases">
        <title>Endosaccharibacter gen. nov., sp. nov., endophytic bacteria isolated from sugarcane.</title>
        <authorList>
            <person name="Pitiwittayakul N."/>
            <person name="Yukphan P."/>
            <person name="Charoenyingcharoen P."/>
            <person name="Tanasupawat S."/>
        </authorList>
    </citation>
    <scope>NUCLEOTIDE SEQUENCE [LARGE SCALE GENOMIC DNA]</scope>
    <source>
        <strain evidence="14 15">KSS8</strain>
    </source>
</reference>
<dbReference type="SFLD" id="SFLDG01136">
    <property type="entry name" value="C1.6:_Phosphoserine_Phosphatas"/>
    <property type="match status" value="1"/>
</dbReference>
<evidence type="ECO:0000256" key="6">
    <source>
        <dbReference type="ARBA" id="ARBA00022605"/>
    </source>
</evidence>
<evidence type="ECO:0000256" key="1">
    <source>
        <dbReference type="ARBA" id="ARBA00001946"/>
    </source>
</evidence>
<dbReference type="PANTHER" id="PTHR43344:SF2">
    <property type="entry name" value="PHOSPHOSERINE PHOSPHATASE"/>
    <property type="match status" value="1"/>
</dbReference>
<keyword evidence="9" id="KW-0460">Magnesium</keyword>
<dbReference type="SFLD" id="SFLDS00003">
    <property type="entry name" value="Haloacid_Dehalogenase"/>
    <property type="match status" value="1"/>
</dbReference>
<keyword evidence="8 14" id="KW-0378">Hydrolase</keyword>
<keyword evidence="6" id="KW-0028">Amino-acid biosynthesis</keyword>
<dbReference type="CDD" id="cd07500">
    <property type="entry name" value="HAD_PSP"/>
    <property type="match status" value="1"/>
</dbReference>
<dbReference type="InterPro" id="IPR050582">
    <property type="entry name" value="HAD-like_SerB"/>
</dbReference>
<evidence type="ECO:0000256" key="10">
    <source>
        <dbReference type="ARBA" id="ARBA00023299"/>
    </source>
</evidence>
<dbReference type="Proteomes" id="UP001524587">
    <property type="component" value="Unassembled WGS sequence"/>
</dbReference>